<keyword evidence="4 6" id="KW-1133">Transmembrane helix</keyword>
<dbReference type="PANTHER" id="PTHR11654">
    <property type="entry name" value="OLIGOPEPTIDE TRANSPORTER-RELATED"/>
    <property type="match status" value="1"/>
</dbReference>
<name>A0A199V3Z3_ANACO</name>
<sequence>MAIEDLVDWRGNPVDKKWHGGVRAACFLYFLVLVTNIANVANMLNLVAYLHSIMHTGVASSSTMVTNFIGAMSGFSLVGAIISDSYISRFKTMLIFGPLEFLVVLISVKFCLLEVGLGRNKVIFNRQDLNIGSIGSKHNFLLTQGYGLLALQAHLPSLRPQSCDINAQSSNCEEVHGRNSTILYIAMYTIAFGEGCIRACLPSLGGDQFDGEDPVESRLKSSFFNWFTFGISLGGFIGLTLIVWIENNKGWDVGLGICCFLVLSGLIVVACGFPFYRNQVPKGSPLTRMLQVFVAAFRNRKLELSEKTEELPQIANKESDSIEVLPHTKGLKFLNKASINHGKGRAWSSCSATQVEETKIVLRMLPIFISSVIGYMPIASLLTFTIEQGSTMNTKLGKIHISPASLFVIPIIFQMAILVIYDRVIVPITRKLTGRVGGITHLQRIGIGFISVLLATIVAALVERRRKKVAEENGVTDFGSGVPMSIFWLSIQFFFLGVADVTSFVGLLEFFNSEASRGMKSVGTAIFWCILGIASWFASFLVEVVNKATRDRERGRVGWLEGANLNKSYLDRFYWLLSLIGLLSFLNYLYWARRYVYRYNPSIVDAEKKSFP</sequence>
<evidence type="ECO:0000256" key="6">
    <source>
        <dbReference type="SAM" id="Phobius"/>
    </source>
</evidence>
<evidence type="ECO:0000256" key="4">
    <source>
        <dbReference type="ARBA" id="ARBA00022989"/>
    </source>
</evidence>
<evidence type="ECO:0000256" key="5">
    <source>
        <dbReference type="ARBA" id="ARBA00023136"/>
    </source>
</evidence>
<feature type="transmembrane region" description="Helical" evidence="6">
    <location>
        <begin position="62"/>
        <end position="82"/>
    </location>
</feature>
<organism evidence="7 8">
    <name type="scientific">Ananas comosus</name>
    <name type="common">Pineapple</name>
    <name type="synonym">Ananas ananas</name>
    <dbReference type="NCBI Taxonomy" id="4615"/>
    <lineage>
        <taxon>Eukaryota</taxon>
        <taxon>Viridiplantae</taxon>
        <taxon>Streptophyta</taxon>
        <taxon>Embryophyta</taxon>
        <taxon>Tracheophyta</taxon>
        <taxon>Spermatophyta</taxon>
        <taxon>Magnoliopsida</taxon>
        <taxon>Liliopsida</taxon>
        <taxon>Poales</taxon>
        <taxon>Bromeliaceae</taxon>
        <taxon>Bromelioideae</taxon>
        <taxon>Ananas</taxon>
    </lineage>
</organism>
<comment type="subcellular location">
    <subcellularLocation>
        <location evidence="1">Membrane</location>
        <topology evidence="1">Multi-pass membrane protein</topology>
    </subcellularLocation>
</comment>
<feature type="transmembrane region" description="Helical" evidence="6">
    <location>
        <begin position="442"/>
        <end position="462"/>
    </location>
</feature>
<dbReference type="EMBL" id="LSRQ01003333">
    <property type="protein sequence ID" value="OAY71784.1"/>
    <property type="molecule type" value="Genomic_DNA"/>
</dbReference>
<dbReference type="Pfam" id="PF00854">
    <property type="entry name" value="PTR2"/>
    <property type="match status" value="1"/>
</dbReference>
<evidence type="ECO:0000256" key="2">
    <source>
        <dbReference type="ARBA" id="ARBA00005982"/>
    </source>
</evidence>
<dbReference type="GO" id="GO:0022857">
    <property type="term" value="F:transmembrane transporter activity"/>
    <property type="evidence" value="ECO:0007669"/>
    <property type="project" value="InterPro"/>
</dbReference>
<dbReference type="InterPro" id="IPR000109">
    <property type="entry name" value="POT_fam"/>
</dbReference>
<dbReference type="InterPro" id="IPR036259">
    <property type="entry name" value="MFS_trans_sf"/>
</dbReference>
<feature type="transmembrane region" description="Helical" evidence="6">
    <location>
        <begin position="223"/>
        <end position="245"/>
    </location>
</feature>
<comment type="caution">
    <text evidence="7">The sequence shown here is derived from an EMBL/GenBank/DDBJ whole genome shotgun (WGS) entry which is preliminary data.</text>
</comment>
<dbReference type="Gene3D" id="1.20.1250.20">
    <property type="entry name" value="MFS general substrate transporter like domains"/>
    <property type="match status" value="1"/>
</dbReference>
<evidence type="ECO:0000313" key="8">
    <source>
        <dbReference type="Proteomes" id="UP000092600"/>
    </source>
</evidence>
<reference evidence="7 8" key="1">
    <citation type="journal article" date="2016" name="DNA Res.">
        <title>The draft genome of MD-2 pineapple using hybrid error correction of long reads.</title>
        <authorList>
            <person name="Redwan R.M."/>
            <person name="Saidin A."/>
            <person name="Kumar S.V."/>
        </authorList>
    </citation>
    <scope>NUCLEOTIDE SEQUENCE [LARGE SCALE GENOMIC DNA]</scope>
    <source>
        <strain evidence="8">cv. MD2</strain>
        <tissue evidence="7">Leaf</tissue>
    </source>
</reference>
<dbReference type="SUPFAM" id="SSF103473">
    <property type="entry name" value="MFS general substrate transporter"/>
    <property type="match status" value="1"/>
</dbReference>
<protein>
    <submittedName>
        <fullName evidence="7">Protein NRT1/ PTR FAMILY 4.6</fullName>
    </submittedName>
</protein>
<evidence type="ECO:0000256" key="3">
    <source>
        <dbReference type="ARBA" id="ARBA00022692"/>
    </source>
</evidence>
<comment type="similarity">
    <text evidence="2">Belongs to the major facilitator superfamily. Proton-dependent oligopeptide transporter (POT/PTR) (TC 2.A.17) family.</text>
</comment>
<feature type="transmembrane region" description="Helical" evidence="6">
    <location>
        <begin position="94"/>
        <end position="117"/>
    </location>
</feature>
<dbReference type="GO" id="GO:0016020">
    <property type="term" value="C:membrane"/>
    <property type="evidence" value="ECO:0007669"/>
    <property type="project" value="UniProtKB-SubCell"/>
</dbReference>
<accession>A0A199V3Z3</accession>
<dbReference type="Proteomes" id="UP000092600">
    <property type="component" value="Unassembled WGS sequence"/>
</dbReference>
<feature type="transmembrane region" description="Helical" evidence="6">
    <location>
        <begin position="364"/>
        <end position="384"/>
    </location>
</feature>
<evidence type="ECO:0000313" key="7">
    <source>
        <dbReference type="EMBL" id="OAY71784.1"/>
    </source>
</evidence>
<feature type="transmembrane region" description="Helical" evidence="6">
    <location>
        <begin position="573"/>
        <end position="591"/>
    </location>
</feature>
<gene>
    <name evidence="7" type="ORF">ACMD2_00758</name>
</gene>
<keyword evidence="3 6" id="KW-0812">Transmembrane</keyword>
<dbReference type="AlphaFoldDB" id="A0A199V3Z3"/>
<proteinExistence type="inferred from homology"/>
<keyword evidence="5 6" id="KW-0472">Membrane</keyword>
<feature type="transmembrane region" description="Helical" evidence="6">
    <location>
        <begin position="486"/>
        <end position="510"/>
    </location>
</feature>
<feature type="transmembrane region" description="Helical" evidence="6">
    <location>
        <begin position="27"/>
        <end position="50"/>
    </location>
</feature>
<evidence type="ECO:0000256" key="1">
    <source>
        <dbReference type="ARBA" id="ARBA00004141"/>
    </source>
</evidence>
<feature type="transmembrane region" description="Helical" evidence="6">
    <location>
        <begin position="404"/>
        <end position="421"/>
    </location>
</feature>
<feature type="transmembrane region" description="Helical" evidence="6">
    <location>
        <begin position="251"/>
        <end position="276"/>
    </location>
</feature>
<dbReference type="STRING" id="4615.A0A199V3Z3"/>
<feature type="transmembrane region" description="Helical" evidence="6">
    <location>
        <begin position="522"/>
        <end position="542"/>
    </location>
</feature>